<comment type="caution">
    <text evidence="1">The sequence shown here is derived from an EMBL/GenBank/DDBJ whole genome shotgun (WGS) entry which is preliminary data.</text>
</comment>
<dbReference type="Proteomes" id="UP000315289">
    <property type="component" value="Unassembled WGS sequence"/>
</dbReference>
<organism evidence="1 2">
    <name type="scientific">Candidatus Nitrosocosmicus arcticus</name>
    <dbReference type="NCBI Taxonomy" id="2035267"/>
    <lineage>
        <taxon>Archaea</taxon>
        <taxon>Nitrososphaerota</taxon>
        <taxon>Nitrososphaeria</taxon>
        <taxon>Nitrososphaerales</taxon>
        <taxon>Nitrososphaeraceae</taxon>
        <taxon>Candidatus Nitrosocosmicus</taxon>
    </lineage>
</organism>
<keyword evidence="2" id="KW-1185">Reference proteome</keyword>
<protein>
    <submittedName>
        <fullName evidence="1">Uncharacterized protein</fullName>
    </submittedName>
</protein>
<accession>A0A557SWW1</accession>
<reference evidence="1 2" key="1">
    <citation type="journal article" date="2019" name="Front. Microbiol.">
        <title>Ammonia Oxidation by the Arctic Terrestrial Thaumarchaeote Candidatus Nitrosocosmicus arcticus Is Stimulated by Increasing Temperatures.</title>
        <authorList>
            <person name="Alves R.J.E."/>
            <person name="Kerou M."/>
            <person name="Zappe A."/>
            <person name="Bittner R."/>
            <person name="Abby S.S."/>
            <person name="Schmidt H.A."/>
            <person name="Pfeifer K."/>
            <person name="Schleper C."/>
        </authorList>
    </citation>
    <scope>NUCLEOTIDE SEQUENCE [LARGE SCALE GENOMIC DNA]</scope>
    <source>
        <strain evidence="1 2">Kfb</strain>
    </source>
</reference>
<dbReference type="EMBL" id="VOAH01000004">
    <property type="protein sequence ID" value="TVP41096.1"/>
    <property type="molecule type" value="Genomic_DNA"/>
</dbReference>
<proteinExistence type="predicted"/>
<dbReference type="AlphaFoldDB" id="A0A557SWW1"/>
<gene>
    <name evidence="1" type="ORF">NARC_40056</name>
</gene>
<name>A0A557SWW1_9ARCH</name>
<sequence length="42" mass="4867">MEAYQNQGIQLVFSFSNKNLNLLTPMQFGIDSKFIAANYFYV</sequence>
<evidence type="ECO:0000313" key="1">
    <source>
        <dbReference type="EMBL" id="TVP41096.1"/>
    </source>
</evidence>
<evidence type="ECO:0000313" key="2">
    <source>
        <dbReference type="Proteomes" id="UP000315289"/>
    </source>
</evidence>